<keyword evidence="1" id="KW-0472">Membrane</keyword>
<dbReference type="SUPFAM" id="SSF103481">
    <property type="entry name" value="Multidrug resistance efflux transporter EmrE"/>
    <property type="match status" value="1"/>
</dbReference>
<evidence type="ECO:0000313" key="3">
    <source>
        <dbReference type="EMBL" id="OGF80927.1"/>
    </source>
</evidence>
<feature type="transmembrane region" description="Helical" evidence="1">
    <location>
        <begin position="147"/>
        <end position="168"/>
    </location>
</feature>
<name>A0A1F5WZ77_9BACT</name>
<feature type="transmembrane region" description="Helical" evidence="1">
    <location>
        <begin position="62"/>
        <end position="81"/>
    </location>
</feature>
<proteinExistence type="predicted"/>
<feature type="transmembrane region" description="Helical" evidence="1">
    <location>
        <begin position="276"/>
        <end position="297"/>
    </location>
</feature>
<evidence type="ECO:0000259" key="2">
    <source>
        <dbReference type="Pfam" id="PF00892"/>
    </source>
</evidence>
<dbReference type="GO" id="GO:0016020">
    <property type="term" value="C:membrane"/>
    <property type="evidence" value="ECO:0007669"/>
    <property type="project" value="InterPro"/>
</dbReference>
<feature type="domain" description="EamA" evidence="2">
    <location>
        <begin position="3"/>
        <end position="135"/>
    </location>
</feature>
<keyword evidence="1" id="KW-0812">Transmembrane</keyword>
<reference evidence="3 4" key="1">
    <citation type="journal article" date="2016" name="Nat. Commun.">
        <title>Thousands of microbial genomes shed light on interconnected biogeochemical processes in an aquifer system.</title>
        <authorList>
            <person name="Anantharaman K."/>
            <person name="Brown C.T."/>
            <person name="Hug L.A."/>
            <person name="Sharon I."/>
            <person name="Castelle C.J."/>
            <person name="Probst A.J."/>
            <person name="Thomas B.C."/>
            <person name="Singh A."/>
            <person name="Wilkins M.J."/>
            <person name="Karaoz U."/>
            <person name="Brodie E.L."/>
            <person name="Williams K.H."/>
            <person name="Hubbard S.S."/>
            <person name="Banfield J.F."/>
        </authorList>
    </citation>
    <scope>NUCLEOTIDE SEQUENCE [LARGE SCALE GENOMIC DNA]</scope>
</reference>
<feature type="transmembrane region" description="Helical" evidence="1">
    <location>
        <begin position="174"/>
        <end position="193"/>
    </location>
</feature>
<dbReference type="AlphaFoldDB" id="A0A1F5WZ77"/>
<dbReference type="InterPro" id="IPR000620">
    <property type="entry name" value="EamA_dom"/>
</dbReference>
<dbReference type="EMBL" id="MFID01000023">
    <property type="protein sequence ID" value="OGF80927.1"/>
    <property type="molecule type" value="Genomic_DNA"/>
</dbReference>
<feature type="transmembrane region" description="Helical" evidence="1">
    <location>
        <begin position="93"/>
        <end position="112"/>
    </location>
</feature>
<dbReference type="Proteomes" id="UP000178114">
    <property type="component" value="Unassembled WGS sequence"/>
</dbReference>
<sequence length="298" mass="33435">MASWFLFALAAAMLWALDNILDKRLLTGGRLSAYSYDILTNLNDILPALLIPLFLSIRYDPVFSWVAFLFGALIVFSLLYYNKAMMREEASRIASFEWTSPIFVVILSYIIFGEVLSFWAYIGILLIVSGAFIISHKKRGKIIVSPVLRTIIVFSFLFAVGDIVSDFSLNYIDFWSFFFWASAGSVAGSLSMLGFPKIRRGFLADIQNLKINIFLMVLAVSVIYYVAEVFFYAALSLGPVSLVVAVVAVQPMFTFVYALLLSFYKPEFLKEQTDEFNIVTKLLGILTIMCGAGLIAVF</sequence>
<comment type="caution">
    <text evidence="3">The sequence shown here is derived from an EMBL/GenBank/DDBJ whole genome shotgun (WGS) entry which is preliminary data.</text>
</comment>
<feature type="transmembrane region" description="Helical" evidence="1">
    <location>
        <begin position="213"/>
        <end position="234"/>
    </location>
</feature>
<evidence type="ECO:0000313" key="4">
    <source>
        <dbReference type="Proteomes" id="UP000178114"/>
    </source>
</evidence>
<evidence type="ECO:0000256" key="1">
    <source>
        <dbReference type="SAM" id="Phobius"/>
    </source>
</evidence>
<protein>
    <recommendedName>
        <fullName evidence="2">EamA domain-containing protein</fullName>
    </recommendedName>
</protein>
<gene>
    <name evidence="3" type="ORF">A2930_04295</name>
</gene>
<dbReference type="InterPro" id="IPR037185">
    <property type="entry name" value="EmrE-like"/>
</dbReference>
<feature type="transmembrane region" description="Helical" evidence="1">
    <location>
        <begin position="240"/>
        <end position="264"/>
    </location>
</feature>
<keyword evidence="1" id="KW-1133">Transmembrane helix</keyword>
<feature type="transmembrane region" description="Helical" evidence="1">
    <location>
        <begin position="118"/>
        <end position="135"/>
    </location>
</feature>
<dbReference type="Pfam" id="PF00892">
    <property type="entry name" value="EamA"/>
    <property type="match status" value="1"/>
</dbReference>
<dbReference type="Gene3D" id="1.10.3730.20">
    <property type="match status" value="1"/>
</dbReference>
<accession>A0A1F5WZ77</accession>
<dbReference type="STRING" id="1798351.A2930_04295"/>
<organism evidence="3 4">
    <name type="scientific">Candidatus Giovannonibacteria bacterium RIFCSPLOWO2_01_FULL_45_34</name>
    <dbReference type="NCBI Taxonomy" id="1798351"/>
    <lineage>
        <taxon>Bacteria</taxon>
        <taxon>Candidatus Giovannoniibacteriota</taxon>
    </lineage>
</organism>